<dbReference type="AlphaFoldDB" id="A0AA88LGA4"/>
<protein>
    <submittedName>
        <fullName evidence="1">Uncharacterized protein</fullName>
    </submittedName>
</protein>
<comment type="caution">
    <text evidence="1">The sequence shown here is derived from an EMBL/GenBank/DDBJ whole genome shotgun (WGS) entry which is preliminary data.</text>
</comment>
<sequence length="249" mass="27472">MVALNWVNSELFLLQRGKFAVAKHPVVVLVDYGLKIQIGFGMKGAQVRMMSDSRSGRIIPTMKLKVASRNVRTCKADSTQMLLDNEMKKYGLNICCLPETRLNDILMKSIEPTDSETFKFYNSGPTDGRGFHGVGFLNSIDASSVLSWQPVPARISALRLKGSISNVIILPVYAPIRDSPDDAKDAFYFELLDCVNGLDILFNSGQASIEVMPRGCADFGTSQHSFEVEVTVESTFTKENIKCIASTSQ</sequence>
<dbReference type="SUPFAM" id="SSF56219">
    <property type="entry name" value="DNase I-like"/>
    <property type="match status" value="1"/>
</dbReference>
<evidence type="ECO:0000313" key="2">
    <source>
        <dbReference type="Proteomes" id="UP001187531"/>
    </source>
</evidence>
<dbReference type="Proteomes" id="UP001187531">
    <property type="component" value="Unassembled WGS sequence"/>
</dbReference>
<evidence type="ECO:0000313" key="1">
    <source>
        <dbReference type="EMBL" id="KAK2720480.1"/>
    </source>
</evidence>
<keyword evidence="2" id="KW-1185">Reference proteome</keyword>
<dbReference type="Gene3D" id="3.60.10.10">
    <property type="entry name" value="Endonuclease/exonuclease/phosphatase"/>
    <property type="match status" value="1"/>
</dbReference>
<gene>
    <name evidence="1" type="ORF">QYM36_004384</name>
</gene>
<name>A0AA88LGA4_ARTSF</name>
<dbReference type="EMBL" id="JAVRJZ010000007">
    <property type="protein sequence ID" value="KAK2720480.1"/>
    <property type="molecule type" value="Genomic_DNA"/>
</dbReference>
<reference evidence="1" key="1">
    <citation type="submission" date="2023-07" db="EMBL/GenBank/DDBJ databases">
        <title>Chromosome-level genome assembly of Artemia franciscana.</title>
        <authorList>
            <person name="Jo E."/>
        </authorList>
    </citation>
    <scope>NUCLEOTIDE SEQUENCE</scope>
    <source>
        <tissue evidence="1">Whole body</tissue>
    </source>
</reference>
<accession>A0AA88LGA4</accession>
<organism evidence="1 2">
    <name type="scientific">Artemia franciscana</name>
    <name type="common">Brine shrimp</name>
    <name type="synonym">Artemia sanfranciscana</name>
    <dbReference type="NCBI Taxonomy" id="6661"/>
    <lineage>
        <taxon>Eukaryota</taxon>
        <taxon>Metazoa</taxon>
        <taxon>Ecdysozoa</taxon>
        <taxon>Arthropoda</taxon>
        <taxon>Crustacea</taxon>
        <taxon>Branchiopoda</taxon>
        <taxon>Anostraca</taxon>
        <taxon>Artemiidae</taxon>
        <taxon>Artemia</taxon>
    </lineage>
</organism>
<dbReference type="InterPro" id="IPR036691">
    <property type="entry name" value="Endo/exonu/phosph_ase_sf"/>
</dbReference>
<proteinExistence type="predicted"/>